<dbReference type="Proteomes" id="UP000241364">
    <property type="component" value="Chromosome i"/>
</dbReference>
<gene>
    <name evidence="1" type="primary">g483</name>
</gene>
<dbReference type="EMBL" id="LT960552">
    <property type="protein sequence ID" value="SOK59291.1"/>
    <property type="molecule type" value="Genomic_DNA"/>
</dbReference>
<evidence type="ECO:0000313" key="2">
    <source>
        <dbReference type="Proteomes" id="UP000241364"/>
    </source>
</evidence>
<accession>A0A2C9CZL5</accession>
<proteinExistence type="predicted"/>
<name>A0A2C9CZL5_9CAUD</name>
<sequence>MTEERLSEIAKQLEALEAEIKNSVFDNVPDCSAKHELVQHVKESECWARCLLSYVKFHNKRASS</sequence>
<organism evidence="1 2">
    <name type="scientific">Yersinia phage fHe-Yen9-03</name>
    <dbReference type="NCBI Taxonomy" id="2052743"/>
    <lineage>
        <taxon>Viruses</taxon>
        <taxon>Duplodnaviria</taxon>
        <taxon>Heunggongvirae</taxon>
        <taxon>Uroviricota</taxon>
        <taxon>Caudoviricetes</taxon>
        <taxon>Eneladusvirus</taxon>
        <taxon>Eneladusvirus Yen904</taxon>
    </lineage>
</organism>
<reference evidence="2" key="1">
    <citation type="submission" date="2017-10" db="EMBL/GenBank/DDBJ databases">
        <authorList>
            <person name="Skurnik M."/>
        </authorList>
    </citation>
    <scope>NUCLEOTIDE SEQUENCE [LARGE SCALE GENOMIC DNA]</scope>
    <source>
        <strain evidence="2">fHe-Yen9-03</strain>
    </source>
</reference>
<evidence type="ECO:0000313" key="1">
    <source>
        <dbReference type="EMBL" id="SOK59291.1"/>
    </source>
</evidence>
<protein>
    <submittedName>
        <fullName evidence="1">Uncharacterized protein</fullName>
    </submittedName>
</protein>